<evidence type="ECO:0000256" key="1">
    <source>
        <dbReference type="SAM" id="Phobius"/>
    </source>
</evidence>
<gene>
    <name evidence="2" type="ORF">LCGC14_1232290</name>
</gene>
<comment type="caution">
    <text evidence="2">The sequence shown here is derived from an EMBL/GenBank/DDBJ whole genome shotgun (WGS) entry which is preliminary data.</text>
</comment>
<sequence>MEVNVVMVLRQVITGPEIIALVSLMAANVALSIIAAIAKGEFSFRNLGDFVVTRVLPLITYVIVAMLASFIDSWTAVVIAVYAGLIALYGAGIIAAIKALTGVNIPKVFTEKRN</sequence>
<reference evidence="2" key="1">
    <citation type="journal article" date="2015" name="Nature">
        <title>Complex archaea that bridge the gap between prokaryotes and eukaryotes.</title>
        <authorList>
            <person name="Spang A."/>
            <person name="Saw J.H."/>
            <person name="Jorgensen S.L."/>
            <person name="Zaremba-Niedzwiedzka K."/>
            <person name="Martijn J."/>
            <person name="Lind A.E."/>
            <person name="van Eijk R."/>
            <person name="Schleper C."/>
            <person name="Guy L."/>
            <person name="Ettema T.J."/>
        </authorList>
    </citation>
    <scope>NUCLEOTIDE SEQUENCE</scope>
</reference>
<feature type="transmembrane region" description="Helical" evidence="1">
    <location>
        <begin position="18"/>
        <end position="38"/>
    </location>
</feature>
<proteinExistence type="predicted"/>
<dbReference type="AlphaFoldDB" id="A0A0F9LVD9"/>
<feature type="transmembrane region" description="Helical" evidence="1">
    <location>
        <begin position="50"/>
        <end position="71"/>
    </location>
</feature>
<keyword evidence="1" id="KW-0472">Membrane</keyword>
<feature type="transmembrane region" description="Helical" evidence="1">
    <location>
        <begin position="77"/>
        <end position="97"/>
    </location>
</feature>
<keyword evidence="1" id="KW-1133">Transmembrane helix</keyword>
<name>A0A0F9LVD9_9ZZZZ</name>
<evidence type="ECO:0008006" key="3">
    <source>
        <dbReference type="Google" id="ProtNLM"/>
    </source>
</evidence>
<keyword evidence="1" id="KW-0812">Transmembrane</keyword>
<protein>
    <recommendedName>
        <fullName evidence="3">Holin</fullName>
    </recommendedName>
</protein>
<dbReference type="EMBL" id="LAZR01006587">
    <property type="protein sequence ID" value="KKM91066.1"/>
    <property type="molecule type" value="Genomic_DNA"/>
</dbReference>
<evidence type="ECO:0000313" key="2">
    <source>
        <dbReference type="EMBL" id="KKM91066.1"/>
    </source>
</evidence>
<accession>A0A0F9LVD9</accession>
<organism evidence="2">
    <name type="scientific">marine sediment metagenome</name>
    <dbReference type="NCBI Taxonomy" id="412755"/>
    <lineage>
        <taxon>unclassified sequences</taxon>
        <taxon>metagenomes</taxon>
        <taxon>ecological metagenomes</taxon>
    </lineage>
</organism>